<comment type="similarity">
    <text evidence="2">Belongs to the insect chemoreceptor superfamily. Gustatory receptor (GR) family. Gr5a subfamily.</text>
</comment>
<evidence type="ECO:0000256" key="7">
    <source>
        <dbReference type="ARBA" id="ARBA00023170"/>
    </source>
</evidence>
<organism evidence="9 10">
    <name type="scientific">Anopheles culicifacies</name>
    <dbReference type="NCBI Taxonomy" id="139723"/>
    <lineage>
        <taxon>Eukaryota</taxon>
        <taxon>Metazoa</taxon>
        <taxon>Ecdysozoa</taxon>
        <taxon>Arthropoda</taxon>
        <taxon>Hexapoda</taxon>
        <taxon>Insecta</taxon>
        <taxon>Pterygota</taxon>
        <taxon>Neoptera</taxon>
        <taxon>Endopterygota</taxon>
        <taxon>Diptera</taxon>
        <taxon>Nematocera</taxon>
        <taxon>Culicoidea</taxon>
        <taxon>Culicidae</taxon>
        <taxon>Anophelinae</taxon>
        <taxon>Anopheles</taxon>
        <taxon>culicifacies species complex</taxon>
    </lineage>
</organism>
<evidence type="ECO:0000256" key="3">
    <source>
        <dbReference type="ARBA" id="ARBA00022475"/>
    </source>
</evidence>
<dbReference type="GO" id="GO:0033041">
    <property type="term" value="F:sweet taste receptor activity"/>
    <property type="evidence" value="ECO:0007669"/>
    <property type="project" value="TreeGrafter"/>
</dbReference>
<keyword evidence="4 8" id="KW-0812">Transmembrane</keyword>
<evidence type="ECO:0000256" key="5">
    <source>
        <dbReference type="ARBA" id="ARBA00022989"/>
    </source>
</evidence>
<feature type="transmembrane region" description="Helical" evidence="8">
    <location>
        <begin position="6"/>
        <end position="26"/>
    </location>
</feature>
<proteinExistence type="inferred from homology"/>
<evidence type="ECO:0000256" key="1">
    <source>
        <dbReference type="ARBA" id="ARBA00004651"/>
    </source>
</evidence>
<dbReference type="EMBL" id="AXCM01000867">
    <property type="status" value="NOT_ANNOTATED_CDS"/>
    <property type="molecule type" value="Genomic_DNA"/>
</dbReference>
<evidence type="ECO:0000313" key="10">
    <source>
        <dbReference type="Proteomes" id="UP000075883"/>
    </source>
</evidence>
<dbReference type="Proteomes" id="UP000075883">
    <property type="component" value="Unassembled WGS sequence"/>
</dbReference>
<feature type="transmembrane region" description="Helical" evidence="8">
    <location>
        <begin position="180"/>
        <end position="200"/>
    </location>
</feature>
<accession>A0A182MPA9</accession>
<keyword evidence="7" id="KW-0675">Receptor</keyword>
<keyword evidence="5 8" id="KW-1133">Transmembrane helix</keyword>
<evidence type="ECO:0000256" key="4">
    <source>
        <dbReference type="ARBA" id="ARBA00022692"/>
    </source>
</evidence>
<evidence type="ECO:0000256" key="2">
    <source>
        <dbReference type="ARBA" id="ARBA00005327"/>
    </source>
</evidence>
<dbReference type="EnsemblMetazoa" id="ACUA023060-RA">
    <property type="protein sequence ID" value="ACUA023060-PA"/>
    <property type="gene ID" value="ACUA023060"/>
</dbReference>
<name>A0A182MPA9_9DIPT</name>
<feature type="transmembrane region" description="Helical" evidence="8">
    <location>
        <begin position="148"/>
        <end position="168"/>
    </location>
</feature>
<dbReference type="Pfam" id="PF06151">
    <property type="entry name" value="Trehalose_recp"/>
    <property type="match status" value="1"/>
</dbReference>
<keyword evidence="10" id="KW-1185">Reference proteome</keyword>
<evidence type="ECO:0008006" key="11">
    <source>
        <dbReference type="Google" id="ProtNLM"/>
    </source>
</evidence>
<evidence type="ECO:0000256" key="6">
    <source>
        <dbReference type="ARBA" id="ARBA00023136"/>
    </source>
</evidence>
<keyword evidence="6 8" id="KW-0472">Membrane</keyword>
<dbReference type="AlphaFoldDB" id="A0A182MPA9"/>
<sequence length="275" mass="31889">MNFHTTIRPILVIFLLFGQFPLYGILYRKPSQWHLRWFSFQTVLCLVLVLVGCFLCFVEYDRLVVIGVNADNLIGPLFYVDYANTALTMAWTVQDVLIIMISDSIADYFGRINARIQFYSTVQVIAREKFWSEIHSDYVMVCELLEHAMSICSPLLVVSCGTNLYLICYQLFHLFESEKFIIKTVFTYYSLFFVILRTFLTLYQCSAVHEVARKPLKLCRRVPTANWCEEMLGAVITYELVMLHFAQSTANQGIVGECSKEEFLFEPKTQSRGDI</sequence>
<comment type="subcellular location">
    <subcellularLocation>
        <location evidence="1">Cell membrane</location>
        <topology evidence="1">Multi-pass membrane protein</topology>
    </subcellularLocation>
</comment>
<dbReference type="GO" id="GO:0005886">
    <property type="term" value="C:plasma membrane"/>
    <property type="evidence" value="ECO:0007669"/>
    <property type="project" value="UniProtKB-SubCell"/>
</dbReference>
<protein>
    <recommendedName>
        <fullName evidence="11">Gustatory receptor</fullName>
    </recommendedName>
</protein>
<feature type="transmembrane region" description="Helical" evidence="8">
    <location>
        <begin position="38"/>
        <end position="60"/>
    </location>
</feature>
<reference evidence="10" key="1">
    <citation type="submission" date="2013-09" db="EMBL/GenBank/DDBJ databases">
        <title>The Genome Sequence of Anopheles culicifacies species A.</title>
        <authorList>
            <consortium name="The Broad Institute Genomics Platform"/>
            <person name="Neafsey D.E."/>
            <person name="Besansky N."/>
            <person name="Howell P."/>
            <person name="Walton C."/>
            <person name="Young S.K."/>
            <person name="Zeng Q."/>
            <person name="Gargeya S."/>
            <person name="Fitzgerald M."/>
            <person name="Haas B."/>
            <person name="Abouelleil A."/>
            <person name="Allen A.W."/>
            <person name="Alvarado L."/>
            <person name="Arachchi H.M."/>
            <person name="Berlin A.M."/>
            <person name="Chapman S.B."/>
            <person name="Gainer-Dewar J."/>
            <person name="Goldberg J."/>
            <person name="Griggs A."/>
            <person name="Gujja S."/>
            <person name="Hansen M."/>
            <person name="Howarth C."/>
            <person name="Imamovic A."/>
            <person name="Ireland A."/>
            <person name="Larimer J."/>
            <person name="McCowan C."/>
            <person name="Murphy C."/>
            <person name="Pearson M."/>
            <person name="Poon T.W."/>
            <person name="Priest M."/>
            <person name="Roberts A."/>
            <person name="Saif S."/>
            <person name="Shea T."/>
            <person name="Sisk P."/>
            <person name="Sykes S."/>
            <person name="Wortman J."/>
            <person name="Nusbaum C."/>
            <person name="Birren B."/>
        </authorList>
    </citation>
    <scope>NUCLEOTIDE SEQUENCE [LARGE SCALE GENOMIC DNA]</scope>
    <source>
        <strain evidence="10">A-37</strain>
    </source>
</reference>
<dbReference type="PANTHER" id="PTHR21421">
    <property type="entry name" value="GUSTATORY RECEPTOR"/>
    <property type="match status" value="1"/>
</dbReference>
<evidence type="ECO:0000256" key="8">
    <source>
        <dbReference type="SAM" id="Phobius"/>
    </source>
</evidence>
<dbReference type="VEuPathDB" id="VectorBase:ACUA023060"/>
<keyword evidence="3" id="KW-1003">Cell membrane</keyword>
<dbReference type="InterPro" id="IPR009318">
    <property type="entry name" value="Gustatory_rcpt"/>
</dbReference>
<dbReference type="STRING" id="139723.A0A182MPA9"/>
<reference evidence="9" key="2">
    <citation type="submission" date="2020-05" db="UniProtKB">
        <authorList>
            <consortium name="EnsemblMetazoa"/>
        </authorList>
    </citation>
    <scope>IDENTIFICATION</scope>
    <source>
        <strain evidence="9">A-37</strain>
    </source>
</reference>
<evidence type="ECO:0000313" key="9">
    <source>
        <dbReference type="EnsemblMetazoa" id="ACUA023060-PA"/>
    </source>
</evidence>
<dbReference type="PANTHER" id="PTHR21421:SF34">
    <property type="entry name" value="GUSTATORY RECEPTOR FOR SUGAR TASTE 61A-RELATED"/>
    <property type="match status" value="1"/>
</dbReference>